<sequence>MSSNDLPGCQVQAPRLRGQRQHQRNGGQIDGKPGLRHRQDRRARRATSTTSNLCANSRFMGQDLPVNIYKTLCKASFAVKVKTTTQQLINKTVLMKSRLWTMDDVNHTEKVKVFDFEASHVMIKVLNFDPVEHELLLVAKSVGFWLRTYNARPVAYPTQLCKKLSNWVTVGQPPSEQTTVFPTDHSCYIFLVVGLDTDRPQYICVLILRDGSGVAPQSQTRVALAIIYSSMVKMVVPWSQREATVVSQARQFARLGCLSSLYSSHSVNNVKSRIDYTAASIS</sequence>
<protein>
    <submittedName>
        <fullName evidence="2">Uncharacterized protein</fullName>
    </submittedName>
</protein>
<dbReference type="Proteomes" id="UP000762676">
    <property type="component" value="Unassembled WGS sequence"/>
</dbReference>
<evidence type="ECO:0000256" key="1">
    <source>
        <dbReference type="SAM" id="MobiDB-lite"/>
    </source>
</evidence>
<name>A0AAV4HWH8_9GAST</name>
<reference evidence="2 3" key="1">
    <citation type="journal article" date="2021" name="Elife">
        <title>Chloroplast acquisition without the gene transfer in kleptoplastic sea slugs, Plakobranchus ocellatus.</title>
        <authorList>
            <person name="Maeda T."/>
            <person name="Takahashi S."/>
            <person name="Yoshida T."/>
            <person name="Shimamura S."/>
            <person name="Takaki Y."/>
            <person name="Nagai Y."/>
            <person name="Toyoda A."/>
            <person name="Suzuki Y."/>
            <person name="Arimoto A."/>
            <person name="Ishii H."/>
            <person name="Satoh N."/>
            <person name="Nishiyama T."/>
            <person name="Hasebe M."/>
            <person name="Maruyama T."/>
            <person name="Minagawa J."/>
            <person name="Obokata J."/>
            <person name="Shigenobu S."/>
        </authorList>
    </citation>
    <scope>NUCLEOTIDE SEQUENCE [LARGE SCALE GENOMIC DNA]</scope>
</reference>
<gene>
    <name evidence="2" type="ORF">ElyMa_004603700</name>
</gene>
<dbReference type="EMBL" id="BMAT01009233">
    <property type="protein sequence ID" value="GFS02299.1"/>
    <property type="molecule type" value="Genomic_DNA"/>
</dbReference>
<organism evidence="2 3">
    <name type="scientific">Elysia marginata</name>
    <dbReference type="NCBI Taxonomy" id="1093978"/>
    <lineage>
        <taxon>Eukaryota</taxon>
        <taxon>Metazoa</taxon>
        <taxon>Spiralia</taxon>
        <taxon>Lophotrochozoa</taxon>
        <taxon>Mollusca</taxon>
        <taxon>Gastropoda</taxon>
        <taxon>Heterobranchia</taxon>
        <taxon>Euthyneura</taxon>
        <taxon>Panpulmonata</taxon>
        <taxon>Sacoglossa</taxon>
        <taxon>Placobranchoidea</taxon>
        <taxon>Plakobranchidae</taxon>
        <taxon>Elysia</taxon>
    </lineage>
</organism>
<evidence type="ECO:0000313" key="3">
    <source>
        <dbReference type="Proteomes" id="UP000762676"/>
    </source>
</evidence>
<dbReference type="AlphaFoldDB" id="A0AAV4HWH8"/>
<feature type="compositionally biased region" description="Basic residues" evidence="1">
    <location>
        <begin position="34"/>
        <end position="45"/>
    </location>
</feature>
<accession>A0AAV4HWH8</accession>
<proteinExistence type="predicted"/>
<comment type="caution">
    <text evidence="2">The sequence shown here is derived from an EMBL/GenBank/DDBJ whole genome shotgun (WGS) entry which is preliminary data.</text>
</comment>
<keyword evidence="3" id="KW-1185">Reference proteome</keyword>
<feature type="region of interest" description="Disordered" evidence="1">
    <location>
        <begin position="1"/>
        <end position="50"/>
    </location>
</feature>
<evidence type="ECO:0000313" key="2">
    <source>
        <dbReference type="EMBL" id="GFS02299.1"/>
    </source>
</evidence>